<protein>
    <submittedName>
        <fullName evidence="1">Uncharacterized protein</fullName>
    </submittedName>
</protein>
<dbReference type="VEuPathDB" id="FungiDB:ACJ73_03346"/>
<evidence type="ECO:0000313" key="1">
    <source>
        <dbReference type="EMBL" id="OJD25290.1"/>
    </source>
</evidence>
<dbReference type="AlphaFoldDB" id="A0A1J9QB56"/>
<dbReference type="EMBL" id="LGTZ01000400">
    <property type="protein sequence ID" value="OJD25290.1"/>
    <property type="molecule type" value="Genomic_DNA"/>
</dbReference>
<dbReference type="STRING" id="1658174.A0A1J9QB56"/>
<gene>
    <name evidence="1" type="ORF">ACJ73_03346</name>
</gene>
<organism evidence="1 2">
    <name type="scientific">Blastomyces percursus</name>
    <dbReference type="NCBI Taxonomy" id="1658174"/>
    <lineage>
        <taxon>Eukaryota</taxon>
        <taxon>Fungi</taxon>
        <taxon>Dikarya</taxon>
        <taxon>Ascomycota</taxon>
        <taxon>Pezizomycotina</taxon>
        <taxon>Eurotiomycetes</taxon>
        <taxon>Eurotiomycetidae</taxon>
        <taxon>Onygenales</taxon>
        <taxon>Ajellomycetaceae</taxon>
        <taxon>Blastomyces</taxon>
    </lineage>
</organism>
<accession>A0A1J9QB56</accession>
<name>A0A1J9QB56_9EURO</name>
<sequence length="136" mass="14914">MEALLEKKDEISAVLTNAQMEKEERWAICIVPGMQPEYRDYCGGTQTLAAEEAAGEFARLTGVTPHQSHWARAQPGRPSNALVLAFSPEAAAKLPKVVEIYGRRRPVIIKPPKAQIMQCRGAPGVPQEGKRGLRVP</sequence>
<reference evidence="1 2" key="1">
    <citation type="submission" date="2015-08" db="EMBL/GenBank/DDBJ databases">
        <title>Emmonsia species relationships and genome sequence.</title>
        <authorList>
            <person name="Cuomo C.A."/>
            <person name="Schwartz I.S."/>
            <person name="Kenyon C."/>
            <person name="De Hoog G.S."/>
            <person name="Govender N.P."/>
            <person name="Botha A."/>
            <person name="Moreno L."/>
            <person name="De Vries M."/>
            <person name="Munoz J.F."/>
            <person name="Stielow J.B."/>
        </authorList>
    </citation>
    <scope>NUCLEOTIDE SEQUENCE [LARGE SCALE GENOMIC DNA]</scope>
    <source>
        <strain evidence="1 2">EI222</strain>
    </source>
</reference>
<keyword evidence="2" id="KW-1185">Reference proteome</keyword>
<dbReference type="OrthoDB" id="4555210at2759"/>
<comment type="caution">
    <text evidence="1">The sequence shown here is derived from an EMBL/GenBank/DDBJ whole genome shotgun (WGS) entry which is preliminary data.</text>
</comment>
<dbReference type="Proteomes" id="UP000242791">
    <property type="component" value="Unassembled WGS sequence"/>
</dbReference>
<evidence type="ECO:0000313" key="2">
    <source>
        <dbReference type="Proteomes" id="UP000242791"/>
    </source>
</evidence>
<proteinExistence type="predicted"/>